<organism evidence="7 8">
    <name type="scientific">Candidatus Contendibacter odensensis</name>
    <dbReference type="NCBI Taxonomy" id="1400860"/>
    <lineage>
        <taxon>Bacteria</taxon>
        <taxon>Pseudomonadati</taxon>
        <taxon>Pseudomonadota</taxon>
        <taxon>Gammaproteobacteria</taxon>
        <taxon>Candidatus Competibacteraceae</taxon>
        <taxon>Candidatus Contendibacter</taxon>
    </lineage>
</organism>
<dbReference type="InterPro" id="IPR010992">
    <property type="entry name" value="IHF-like_DNA-bd_dom_sf"/>
</dbReference>
<comment type="caution">
    <text evidence="7">The sequence shown here is derived from an EMBL/GenBank/DDBJ whole genome shotgun (WGS) entry which is preliminary data.</text>
</comment>
<dbReference type="FunFam" id="4.10.520.10:FF:000001">
    <property type="entry name" value="DNA-binding protein HU"/>
    <property type="match status" value="1"/>
</dbReference>
<dbReference type="InterPro" id="IPR000119">
    <property type="entry name" value="Hist_DNA-bd"/>
</dbReference>
<dbReference type="GO" id="GO:0006270">
    <property type="term" value="P:DNA replication initiation"/>
    <property type="evidence" value="ECO:0007669"/>
    <property type="project" value="UniProtKB-ARBA"/>
</dbReference>
<sequence>MNKTELVGAIAQTTDLSKAASGKALDATLTAIGNALKTGDSVVLTGFGTFSVRDRPARMGHNPKTGEPMEIKASKTPVFKAGKTLKDSIE</sequence>
<evidence type="ECO:0000256" key="4">
    <source>
        <dbReference type="ARBA" id="ARBA00023125"/>
    </source>
</evidence>
<feature type="region of interest" description="Disordered" evidence="6">
    <location>
        <begin position="53"/>
        <end position="77"/>
    </location>
</feature>
<dbReference type="GO" id="GO:0030527">
    <property type="term" value="F:structural constituent of chromatin"/>
    <property type="evidence" value="ECO:0007669"/>
    <property type="project" value="InterPro"/>
</dbReference>
<evidence type="ECO:0000256" key="6">
    <source>
        <dbReference type="SAM" id="MobiDB-lite"/>
    </source>
</evidence>
<comment type="function">
    <text evidence="1">Histone-like DNA-binding protein which is capable of wrapping DNA to stabilize it, and thus to prevent its denaturation under extreme environmental conditions.</text>
</comment>
<comment type="similarity">
    <text evidence="2 5">Belongs to the bacterial histone-like protein family.</text>
</comment>
<dbReference type="GO" id="GO:0030261">
    <property type="term" value="P:chromosome condensation"/>
    <property type="evidence" value="ECO:0007669"/>
    <property type="project" value="UniProtKB-KW"/>
</dbReference>
<dbReference type="GO" id="GO:0042802">
    <property type="term" value="F:identical protein binding"/>
    <property type="evidence" value="ECO:0007669"/>
    <property type="project" value="UniProtKB-ARBA"/>
</dbReference>
<gene>
    <name evidence="7" type="ORF">CSA09_00210</name>
</gene>
<reference evidence="7 8" key="1">
    <citation type="submission" date="2017-10" db="EMBL/GenBank/DDBJ databases">
        <title>Novel microbial diversity and functional potential in the marine mammal oral microbiome.</title>
        <authorList>
            <person name="Dudek N.K."/>
            <person name="Sun C.L."/>
            <person name="Burstein D."/>
            <person name="Kantor R.S."/>
            <person name="Aliaga Goltsman D.S."/>
            <person name="Bik E.M."/>
            <person name="Thomas B.C."/>
            <person name="Banfield J.F."/>
            <person name="Relman D.A."/>
        </authorList>
    </citation>
    <scope>NUCLEOTIDE SEQUENCE [LARGE SCALE GENOMIC DNA]</scope>
    <source>
        <strain evidence="7">DOLJORAL78_50_517</strain>
    </source>
</reference>
<dbReference type="PANTHER" id="PTHR33175:SF3">
    <property type="entry name" value="DNA-BINDING PROTEIN HU-BETA"/>
    <property type="match status" value="1"/>
</dbReference>
<evidence type="ECO:0000313" key="8">
    <source>
        <dbReference type="Proteomes" id="UP000229278"/>
    </source>
</evidence>
<dbReference type="Gene3D" id="4.10.520.10">
    <property type="entry name" value="IHF-like DNA-binding proteins"/>
    <property type="match status" value="1"/>
</dbReference>
<dbReference type="SUPFAM" id="SSF47729">
    <property type="entry name" value="IHF-like DNA-binding proteins"/>
    <property type="match status" value="1"/>
</dbReference>
<evidence type="ECO:0000256" key="3">
    <source>
        <dbReference type="ARBA" id="ARBA00023067"/>
    </source>
</evidence>
<dbReference type="PRINTS" id="PR01727">
    <property type="entry name" value="DNABINDINGHU"/>
</dbReference>
<dbReference type="PROSITE" id="PS00045">
    <property type="entry name" value="HISTONE_LIKE"/>
    <property type="match status" value="1"/>
</dbReference>
<dbReference type="AlphaFoldDB" id="A0A2G6PGL8"/>
<dbReference type="GO" id="GO:0003677">
    <property type="term" value="F:DNA binding"/>
    <property type="evidence" value="ECO:0007669"/>
    <property type="project" value="UniProtKB-KW"/>
</dbReference>
<dbReference type="InterPro" id="IPR020816">
    <property type="entry name" value="Histone-like_DNA-bd_CS"/>
</dbReference>
<name>A0A2G6PGL8_9GAMM</name>
<dbReference type="Pfam" id="PF00216">
    <property type="entry name" value="Bac_DNA_binding"/>
    <property type="match status" value="1"/>
</dbReference>
<dbReference type="GO" id="GO:0005829">
    <property type="term" value="C:cytosol"/>
    <property type="evidence" value="ECO:0007669"/>
    <property type="project" value="TreeGrafter"/>
</dbReference>
<keyword evidence="4 7" id="KW-0238">DNA-binding</keyword>
<evidence type="ECO:0000256" key="1">
    <source>
        <dbReference type="ARBA" id="ARBA00003819"/>
    </source>
</evidence>
<dbReference type="EMBL" id="PDTV01000002">
    <property type="protein sequence ID" value="PIE83704.1"/>
    <property type="molecule type" value="Genomic_DNA"/>
</dbReference>
<dbReference type="Proteomes" id="UP000229278">
    <property type="component" value="Unassembled WGS sequence"/>
</dbReference>
<dbReference type="GO" id="GO:1990178">
    <property type="term" value="C:HU-DNA complex"/>
    <property type="evidence" value="ECO:0007669"/>
    <property type="project" value="UniProtKB-ARBA"/>
</dbReference>
<accession>A0A2G6PGL8</accession>
<dbReference type="CDD" id="cd13831">
    <property type="entry name" value="HU"/>
    <property type="match status" value="1"/>
</dbReference>
<dbReference type="GO" id="GO:1990103">
    <property type="term" value="C:DnaA-HU complex"/>
    <property type="evidence" value="ECO:0007669"/>
    <property type="project" value="UniProtKB-ARBA"/>
</dbReference>
<dbReference type="SMART" id="SM00411">
    <property type="entry name" value="BHL"/>
    <property type="match status" value="1"/>
</dbReference>
<protein>
    <submittedName>
        <fullName evidence="7">DNA-binding protein HU</fullName>
    </submittedName>
</protein>
<dbReference type="PANTHER" id="PTHR33175">
    <property type="entry name" value="DNA-BINDING PROTEIN HU"/>
    <property type="match status" value="1"/>
</dbReference>
<evidence type="ECO:0000256" key="2">
    <source>
        <dbReference type="ARBA" id="ARBA00010529"/>
    </source>
</evidence>
<evidence type="ECO:0000256" key="5">
    <source>
        <dbReference type="RuleBase" id="RU003939"/>
    </source>
</evidence>
<proteinExistence type="inferred from homology"/>
<keyword evidence="3" id="KW-0226">DNA condensation</keyword>
<evidence type="ECO:0000313" key="7">
    <source>
        <dbReference type="EMBL" id="PIE83704.1"/>
    </source>
</evidence>
<dbReference type="GO" id="GO:0006351">
    <property type="term" value="P:DNA-templated transcription"/>
    <property type="evidence" value="ECO:0007669"/>
    <property type="project" value="UniProtKB-ARBA"/>
</dbReference>